<evidence type="ECO:0000313" key="1">
    <source>
        <dbReference type="EMBL" id="KAG0247405.1"/>
    </source>
</evidence>
<dbReference type="AlphaFoldDB" id="A0AAD4CZV7"/>
<evidence type="ECO:0000313" key="2">
    <source>
        <dbReference type="Proteomes" id="UP001194580"/>
    </source>
</evidence>
<keyword evidence="2" id="KW-1185">Reference proteome</keyword>
<gene>
    <name evidence="1" type="ORF">BGZ95_008716</name>
</gene>
<proteinExistence type="predicted"/>
<sequence>MMMRVLTEAFKTCALSDWPDELSITSQCADLAGNAVIVGLNEQELWRGISHESISMEGFLDVHVNTNSLRQGRPTPPFIFPKA</sequence>
<reference evidence="1" key="1">
    <citation type="journal article" date="2020" name="Fungal Divers.">
        <title>Resolving the Mortierellaceae phylogeny through synthesis of multi-gene phylogenetics and phylogenomics.</title>
        <authorList>
            <person name="Vandepol N."/>
            <person name="Liber J."/>
            <person name="Desiro A."/>
            <person name="Na H."/>
            <person name="Kennedy M."/>
            <person name="Barry K."/>
            <person name="Grigoriev I.V."/>
            <person name="Miller A.N."/>
            <person name="O'Donnell K."/>
            <person name="Stajich J.E."/>
            <person name="Bonito G."/>
        </authorList>
    </citation>
    <scope>NUCLEOTIDE SEQUENCE</scope>
    <source>
        <strain evidence="1">NRRL 28262</strain>
    </source>
</reference>
<organism evidence="1 2">
    <name type="scientific">Linnemannia exigua</name>
    <dbReference type="NCBI Taxonomy" id="604196"/>
    <lineage>
        <taxon>Eukaryota</taxon>
        <taxon>Fungi</taxon>
        <taxon>Fungi incertae sedis</taxon>
        <taxon>Mucoromycota</taxon>
        <taxon>Mortierellomycotina</taxon>
        <taxon>Mortierellomycetes</taxon>
        <taxon>Mortierellales</taxon>
        <taxon>Mortierellaceae</taxon>
        <taxon>Linnemannia</taxon>
    </lineage>
</organism>
<protein>
    <submittedName>
        <fullName evidence="1">Uncharacterized protein</fullName>
    </submittedName>
</protein>
<accession>A0AAD4CZV7</accession>
<comment type="caution">
    <text evidence="1">The sequence shown here is derived from an EMBL/GenBank/DDBJ whole genome shotgun (WGS) entry which is preliminary data.</text>
</comment>
<name>A0AAD4CZV7_9FUNG</name>
<dbReference type="EMBL" id="JAAAIL010004718">
    <property type="protein sequence ID" value="KAG0247405.1"/>
    <property type="molecule type" value="Genomic_DNA"/>
</dbReference>
<dbReference type="Proteomes" id="UP001194580">
    <property type="component" value="Unassembled WGS sequence"/>
</dbReference>